<name>A0A0P7XG08_SCLFO</name>
<feature type="compositionally biased region" description="Basic and acidic residues" evidence="1">
    <location>
        <begin position="48"/>
        <end position="61"/>
    </location>
</feature>
<gene>
    <name evidence="2" type="ORF">Z043_106492</name>
</gene>
<accession>A0A0P7XG08</accession>
<proteinExistence type="predicted"/>
<reference evidence="2 3" key="1">
    <citation type="submission" date="2015-08" db="EMBL/GenBank/DDBJ databases">
        <title>The genome of the Asian arowana (Scleropages formosus).</title>
        <authorList>
            <person name="Tan M.H."/>
            <person name="Gan H.M."/>
            <person name="Croft L.J."/>
            <person name="Austin C.M."/>
        </authorList>
    </citation>
    <scope>NUCLEOTIDE SEQUENCE [LARGE SCALE GENOMIC DNA]</scope>
    <source>
        <strain evidence="2">Aro1</strain>
    </source>
</reference>
<dbReference type="EMBL" id="JARO02001814">
    <property type="protein sequence ID" value="KPP74354.1"/>
    <property type="molecule type" value="Genomic_DNA"/>
</dbReference>
<organism evidence="2 3">
    <name type="scientific">Scleropages formosus</name>
    <name type="common">Asian bonytongue</name>
    <name type="synonym">Osteoglossum formosum</name>
    <dbReference type="NCBI Taxonomy" id="113540"/>
    <lineage>
        <taxon>Eukaryota</taxon>
        <taxon>Metazoa</taxon>
        <taxon>Chordata</taxon>
        <taxon>Craniata</taxon>
        <taxon>Vertebrata</taxon>
        <taxon>Euteleostomi</taxon>
        <taxon>Actinopterygii</taxon>
        <taxon>Neopterygii</taxon>
        <taxon>Teleostei</taxon>
        <taxon>Osteoglossocephala</taxon>
        <taxon>Osteoglossomorpha</taxon>
        <taxon>Osteoglossiformes</taxon>
        <taxon>Osteoglossidae</taxon>
        <taxon>Scleropages</taxon>
    </lineage>
</organism>
<evidence type="ECO:0000256" key="1">
    <source>
        <dbReference type="SAM" id="MobiDB-lite"/>
    </source>
</evidence>
<dbReference type="Proteomes" id="UP000034805">
    <property type="component" value="Unassembled WGS sequence"/>
</dbReference>
<feature type="non-terminal residue" evidence="2">
    <location>
        <position position="1"/>
    </location>
</feature>
<sequence>NPRKAASATPRPLPIRPGLGTEGHVEPRVTKEGSCLASTAKPWPRPPQQEDERRGSDRAGPERGFGSGAPSRRAQKSRSAILREDCEPRCVWQRTSAGSCSWTRFERQPWSTCGSTTRFHC</sequence>
<dbReference type="AlphaFoldDB" id="A0A0P7XG08"/>
<protein>
    <submittedName>
        <fullName evidence="2">Uncharacterized protein</fullName>
    </submittedName>
</protein>
<evidence type="ECO:0000313" key="2">
    <source>
        <dbReference type="EMBL" id="KPP74354.1"/>
    </source>
</evidence>
<feature type="region of interest" description="Disordered" evidence="1">
    <location>
        <begin position="1"/>
        <end position="80"/>
    </location>
</feature>
<evidence type="ECO:0000313" key="3">
    <source>
        <dbReference type="Proteomes" id="UP000034805"/>
    </source>
</evidence>
<feature type="non-terminal residue" evidence="2">
    <location>
        <position position="121"/>
    </location>
</feature>
<comment type="caution">
    <text evidence="2">The sequence shown here is derived from an EMBL/GenBank/DDBJ whole genome shotgun (WGS) entry which is preliminary data.</text>
</comment>